<reference evidence="4 5" key="1">
    <citation type="journal article" date="2011" name="J. Bacteriol.">
        <title>Genome sequence of strain IMCC3088, a proteorhodopsin-containing marine bacterium belonging to the OM60/NOR5 clade.</title>
        <authorList>
            <person name="Jang Y."/>
            <person name="Oh H.M."/>
            <person name="Kang I."/>
            <person name="Lee K."/>
            <person name="Yang S.J."/>
            <person name="Cho J.C."/>
        </authorList>
    </citation>
    <scope>NUCLEOTIDE SEQUENCE [LARGE SCALE GENOMIC DNA]</scope>
    <source>
        <strain evidence="4 5">IMCC3088</strain>
    </source>
</reference>
<evidence type="ECO:0000259" key="3">
    <source>
        <dbReference type="Pfam" id="PF25954"/>
    </source>
</evidence>
<dbReference type="PANTHER" id="PTHR30469">
    <property type="entry name" value="MULTIDRUG RESISTANCE PROTEIN MDTA"/>
    <property type="match status" value="1"/>
</dbReference>
<dbReference type="SUPFAM" id="SSF111369">
    <property type="entry name" value="HlyD-like secretion proteins"/>
    <property type="match status" value="1"/>
</dbReference>
<comment type="similarity">
    <text evidence="1">Belongs to the membrane fusion protein (MFP) (TC 8.A.1) family.</text>
</comment>
<dbReference type="Proteomes" id="UP000005615">
    <property type="component" value="Unassembled WGS sequence"/>
</dbReference>
<dbReference type="Pfam" id="PF25954">
    <property type="entry name" value="Beta-barrel_RND_2"/>
    <property type="match status" value="1"/>
</dbReference>
<dbReference type="STRING" id="2518989.IMCC3088_557"/>
<dbReference type="InterPro" id="IPR058625">
    <property type="entry name" value="MdtA-like_BSH"/>
</dbReference>
<keyword evidence="5" id="KW-1185">Reference proteome</keyword>
<dbReference type="GO" id="GO:0015562">
    <property type="term" value="F:efflux transmembrane transporter activity"/>
    <property type="evidence" value="ECO:0007669"/>
    <property type="project" value="TreeGrafter"/>
</dbReference>
<dbReference type="GO" id="GO:1990281">
    <property type="term" value="C:efflux pump complex"/>
    <property type="evidence" value="ECO:0007669"/>
    <property type="project" value="TreeGrafter"/>
</dbReference>
<evidence type="ECO:0000313" key="4">
    <source>
        <dbReference type="EMBL" id="EGG28268.1"/>
    </source>
</evidence>
<dbReference type="OrthoDB" id="9806939at2"/>
<dbReference type="eggNOG" id="COG0845">
    <property type="taxonomic scope" value="Bacteria"/>
</dbReference>
<dbReference type="AlphaFoldDB" id="F3L5X8"/>
<dbReference type="NCBIfam" id="TIGR01730">
    <property type="entry name" value="RND_mfp"/>
    <property type="match status" value="1"/>
</dbReference>
<dbReference type="EMBL" id="AEIG01000140">
    <property type="protein sequence ID" value="EGG28268.1"/>
    <property type="molecule type" value="Genomic_DNA"/>
</dbReference>
<evidence type="ECO:0000256" key="1">
    <source>
        <dbReference type="ARBA" id="ARBA00009477"/>
    </source>
</evidence>
<dbReference type="Gene3D" id="2.40.30.170">
    <property type="match status" value="1"/>
</dbReference>
<dbReference type="PANTHER" id="PTHR30469:SF16">
    <property type="entry name" value="HAE1 FAMILY EFFLUX PUMP MFP COMPONENT"/>
    <property type="match status" value="1"/>
</dbReference>
<dbReference type="InterPro" id="IPR006143">
    <property type="entry name" value="RND_pump_MFP"/>
</dbReference>
<feature type="domain" description="Multidrug resistance protein MdtA-like barrel-sandwich hybrid" evidence="2">
    <location>
        <begin position="61"/>
        <end position="183"/>
    </location>
</feature>
<feature type="domain" description="CusB-like beta-barrel" evidence="3">
    <location>
        <begin position="195"/>
        <end position="264"/>
    </location>
</feature>
<organism evidence="4 5">
    <name type="scientific">Aequoribacter fuscus</name>
    <dbReference type="NCBI Taxonomy" id="2518989"/>
    <lineage>
        <taxon>Bacteria</taxon>
        <taxon>Pseudomonadati</taxon>
        <taxon>Pseudomonadota</taxon>
        <taxon>Gammaproteobacteria</taxon>
        <taxon>Cellvibrionales</taxon>
        <taxon>Halieaceae</taxon>
        <taxon>Aequoribacter</taxon>
    </lineage>
</organism>
<protein>
    <submittedName>
        <fullName evidence="4">Putative Co/Zn/Cd efflux system membrane fusion protein</fullName>
    </submittedName>
</protein>
<dbReference type="Gene3D" id="2.40.50.100">
    <property type="match status" value="1"/>
</dbReference>
<sequence>MTNRSRQKFLTSHLTLWCLLLSIHATGQPYGSREALVLVEPIVYANEETRLEAVGTAEARRSVTLYAAVAERVAAVNFKSGDYVTQGAILVQLDDRRQQVALKQAQLNLQDTERTLERVRKNFEQGAVPQSDLDRAKLARDLALVDLNQAQIEVEDRQIIAPFSGYLGLSDIEPGDRINSQTAIATLDDRETLIIDLKVPEAAVSLLATDATLTVQPWRYSGDPVTATVVEKDSRIDPQTRLFRVRAELDNRRDDFLPGTSFRTIIQSVGEEFIAIPEAALSWGPNAPYIWLARDRVARRVPVQIEQRQRGRVLVSGDILFNDLLITEGIQNIREEQALKFKDLPPPGMEAAE</sequence>
<accession>F3L5X8</accession>
<dbReference type="InterPro" id="IPR058792">
    <property type="entry name" value="Beta-barrel_RND_2"/>
</dbReference>
<dbReference type="RefSeq" id="WP_009577282.1">
    <property type="nucleotide sequence ID" value="NZ_AEIG01000140.1"/>
</dbReference>
<evidence type="ECO:0000313" key="5">
    <source>
        <dbReference type="Proteomes" id="UP000005615"/>
    </source>
</evidence>
<evidence type="ECO:0000259" key="2">
    <source>
        <dbReference type="Pfam" id="PF25917"/>
    </source>
</evidence>
<dbReference type="Gene3D" id="2.40.420.20">
    <property type="match status" value="1"/>
</dbReference>
<name>F3L5X8_9GAMM</name>
<dbReference type="Pfam" id="PF25917">
    <property type="entry name" value="BSH_RND"/>
    <property type="match status" value="1"/>
</dbReference>
<gene>
    <name evidence="4" type="ORF">IMCC3088_557</name>
</gene>
<comment type="caution">
    <text evidence="4">The sequence shown here is derived from an EMBL/GenBank/DDBJ whole genome shotgun (WGS) entry which is preliminary data.</text>
</comment>
<dbReference type="Gene3D" id="1.10.287.470">
    <property type="entry name" value="Helix hairpin bin"/>
    <property type="match status" value="1"/>
</dbReference>
<proteinExistence type="inferred from homology"/>